<dbReference type="RefSeq" id="XP_033533787.1">
    <property type="nucleotide sequence ID" value="XM_033677079.1"/>
</dbReference>
<reference evidence="3 5" key="1">
    <citation type="submission" date="2020-01" db="EMBL/GenBank/DDBJ databases">
        <authorList>
            <consortium name="DOE Joint Genome Institute"/>
            <person name="Haridas S."/>
            <person name="Albert R."/>
            <person name="Binder M."/>
            <person name="Bloem J."/>
            <person name="Labutti K."/>
            <person name="Salamov A."/>
            <person name="Andreopoulos B."/>
            <person name="Baker S.E."/>
            <person name="Barry K."/>
            <person name="Bills G."/>
            <person name="Bluhm B.H."/>
            <person name="Cannon C."/>
            <person name="Castanera R."/>
            <person name="Culley D.E."/>
            <person name="Daum C."/>
            <person name="Ezra D."/>
            <person name="Gonzalez J.B."/>
            <person name="Henrissat B."/>
            <person name="Kuo A."/>
            <person name="Liang C."/>
            <person name="Lipzen A."/>
            <person name="Lutzoni F."/>
            <person name="Magnuson J."/>
            <person name="Mondo S."/>
            <person name="Nolan M."/>
            <person name="Ohm R."/>
            <person name="Pangilinan J."/>
            <person name="Park H.-J."/>
            <person name="Ramirez L."/>
            <person name="Alfaro M."/>
            <person name="Sun H."/>
            <person name="Tritt A."/>
            <person name="Yoshinaga Y."/>
            <person name="Zwiers L.-H."/>
            <person name="Turgeon B.G."/>
            <person name="Goodwin S.B."/>
            <person name="Spatafora J.W."/>
            <person name="Crous P.W."/>
            <person name="Grigoriev I.V."/>
        </authorList>
    </citation>
    <scope>NUCLEOTIDE SEQUENCE</scope>
    <source>
        <strain evidence="3 5">CBS 781.70</strain>
    </source>
</reference>
<feature type="transmembrane region" description="Helical" evidence="2">
    <location>
        <begin position="1060"/>
        <end position="1077"/>
    </location>
</feature>
<feature type="non-terminal residue" evidence="3">
    <location>
        <position position="2856"/>
    </location>
</feature>
<evidence type="ECO:0008006" key="6">
    <source>
        <dbReference type="Google" id="ProtNLM"/>
    </source>
</evidence>
<feature type="transmembrane region" description="Helical" evidence="2">
    <location>
        <begin position="1376"/>
        <end position="1396"/>
    </location>
</feature>
<feature type="compositionally biased region" description="Basic and acidic residues" evidence="1">
    <location>
        <begin position="2812"/>
        <end position="2822"/>
    </location>
</feature>
<keyword evidence="4" id="KW-1185">Reference proteome</keyword>
<evidence type="ECO:0000313" key="3">
    <source>
        <dbReference type="EMBL" id="KAF1812156.1"/>
    </source>
</evidence>
<name>A0A6G1G2K4_9PEZI</name>
<keyword evidence="2" id="KW-1133">Transmembrane helix</keyword>
<dbReference type="Gene3D" id="3.40.50.2000">
    <property type="entry name" value="Glycogen Phosphorylase B"/>
    <property type="match status" value="1"/>
</dbReference>
<gene>
    <name evidence="3 5" type="ORF">P152DRAFT_417112</name>
</gene>
<dbReference type="PANTHER" id="PTHR12526">
    <property type="entry name" value="GLYCOSYLTRANSFERASE"/>
    <property type="match status" value="1"/>
</dbReference>
<feature type="transmembrane region" description="Helical" evidence="2">
    <location>
        <begin position="1256"/>
        <end position="1276"/>
    </location>
</feature>
<feature type="transmembrane region" description="Helical" evidence="2">
    <location>
        <begin position="1000"/>
        <end position="1023"/>
    </location>
</feature>
<feature type="transmembrane region" description="Helical" evidence="2">
    <location>
        <begin position="1313"/>
        <end position="1339"/>
    </location>
</feature>
<dbReference type="PANTHER" id="PTHR12526:SF630">
    <property type="entry name" value="GLYCOSYLTRANSFERASE"/>
    <property type="match status" value="1"/>
</dbReference>
<reference evidence="5" key="3">
    <citation type="submission" date="2025-04" db="UniProtKB">
        <authorList>
            <consortium name="RefSeq"/>
        </authorList>
    </citation>
    <scope>IDENTIFICATION</scope>
    <source>
        <strain evidence="5">CBS 781.70</strain>
    </source>
</reference>
<dbReference type="OrthoDB" id="3930377at2759"/>
<evidence type="ECO:0000313" key="4">
    <source>
        <dbReference type="Proteomes" id="UP000504638"/>
    </source>
</evidence>
<sequence>MAIPETGSITPFRYGSVLKSWWQTVLVAVIGVSVLIGAAIILLIALDKLRKSLRNRNSALVLPQEIARFLQSSLKIEPSLRAHSTRRLKKPSTFDVYLGPISNPPSEDETRVLSQSDLIILEPYEKGVLDTLSTSRIPRAARVVARYDFRKHMTTEPDKEGGFKVGNRVSVEFVKSFLQAVGFSIKKPGEESPFSGILLAGWEDTVLFPLLMGLAQFFGDLGLEVYLEVAPPQFLDDVQQLDLSPFDGVVVRNATVLADGESRDYFAMGKMASTVKAFVSQSCLRDFTVMMWETVDDQAEMSLAVLRRSFGWCSYHDAVVWTNPAMALVDASQNVRVDEPLGAFRWLKEQKVMEYHETYRNTRLLSSRAVSHAADYREMLELVPSLQSIVSALRSGSQSDAMSTITTITLQSQNEEPEIDWRGIVSDETERTALLDQQKALEWVARMEQSPINALSVSHLGADFTSFGCFPLGIDVTKEDFKKIVKSQTRLQRLELLDRVGADDVVSLGERLNAFLASEPSSKLSPSVRRFIRDLSDGLSKASDSDPTGDPVQIFRGLNSGFQVGADTEAQFWAVYEDDRRSGGLVIYVSNNAPDLLSTVVHTYLSSKNVLRYNCFLTEASLHEYVAPSSREPLPPRLLQDLRILTPADILLFLQHLKFSYSNLDCHLLSAIYRTCEEILLDIPSYKQLKELGNVDYLKGTIQVPALVSARVSWYKQHGCVHLDLPTCIQIFEEVDVAFQFALKHRRYDCLNIFTNTLSSLLGPTKGQELGSIDCYADIVAFSIFCVARKFAFDEVFIEVSDRNPLFNEFSDQSAAFAELFALGSRCDAYFDITPNEMGKLLSEKHRAHYMLPENQPPVQVDNAPSFATVYAAAESDIDKDQVHETLPGYQRFTFLSVFAIPALVDIILLTTTGRGLYLSKYMQQDEKENATLALLVSLLLSGAIGTWIAMGGTYYLISMAFSAANMFVLTRLVGGLSITILGGVIGLIIIGILENFKAGVIFFCYLLILTAYLTVLAALSIYQFPGSSFLNGRIVIITILPTLMIAPIVTSFVSQYNTLIYILLLFFFISLLFIGLRRVVAQWVTWCSKVKTVDDATVKKWYIDNRANGNDKVFHGLTAPAAMNLSRQNLNDAVERERRRGFWRKSSADNLVRELAQSWEATVFLLNWYCRLTSVKRPRPYSSTWNIEVRVAFDSLQQNQKAIRLHNSFLHWRNSGDEIGCGVLYFIVALLDRWIELFFGGPVVGLGLIGSNDAFSVATGFGLAYYLIGAVLLDYKAQHLHQQSQETIPLSISSPEMIHDAKTRDARVKRKLYWSTLGKFLGVHVWTLALCSALVWIFASENGYEAVVMFLAYTGAYSGLLWYQYNKIFSGPHAVMPLFTATLLGLPAGCLLRHFKSSFVYTPVISLAFATWVAAITSIYTAKIGLPKRRSSSKRRRDFVFHAYRDPGVDQQWSQTELEAFYEMVMDSPSKSRFKIKADGHPGVEIQTLLLSCNQESLSSTCLEAFPTGPEIVEIIVKKWRDGDIVIELAQMKSVLPQGCEISAISAFHEGRLHLIVSSDGGPTSGRQPNITSNCRAIVEMLLHVGGVSYFGLRHEYATILESLLVCKLNSESHITESLKRSLSTDTSTGEVAALANVSRKTLLRNLCLGLQIETAWDLLPLDIRRALLNRCMGDFGSFSAAEILWLQSNTDAEESCLLNTRLARYDLGAILAVSNYNYFKRAGPIHNGKKVYQQAPDIQFIGPTGDLEKPFLSRALSNLRKPIAFIFRVLGTCIKFFVIAPMADLEYQRELDCTLQGVFPVFSKPAVWFLTSFWQYSRAIQRFVLPFYLLHDREDLVVLWHDIKGTMLTLKSKRLTVRSNNKTFTGFIHKDSKGGFELYQYDGSHTSEPGKSKVVSIGKYAKDTKLLSRQEFENGECVNEFVYEYATKSHANPGKLTKQGHSKIPLCRICVRGSDESSVVQYNNKGFLTSGSYMLSSNNLVRFKYHYRKNAKFTDKLLRAEFILPHLSVNVSWAAPPIRHPHKTDRWIPHSRVREATFVQGSDVYECIWIYNHQYHPTIMTKLNGQQVDTPDMIRFDWLRLLKKPTRCTFISDNPLGQFTSLHYGFFHRLFRMNVQRHPVSTSAMRSQLWKSWKASVEIDGVVVRWLDEQLLRDDPILRPYWRKRDRGALVKAEDYLALNADTVTASAELTNDISAWTPLAIRMGDLFSFGQGGDAVVYTRTKALQPDTEDTLHVVASDTGTWPNEGGGVSACRRDLINNLKSIRWHMVVESANDFGLPKHQTEENVESLKVIPLWGLDFMAPIHGMFFNKLDSEVDQLTIESTRDDIKRNFVPTLTALVRGARAVRITPAHVKQATRALVNLNTYFQDSRHWKEVWTSDIVKDAWRNLWLESIPNAKPPSEWFDTEYPTIGHFDSALDLWFRYLFIFSIPIPERIPAIFQASHHSVSASYGIVCKIKRNCTLQIWDHAISWRETNLYLSSALCTLPPFIRNSLLGLMRLTSMLILHHADVILPCTDTFNPGWEIEIGTSQGGIEHRNKFRRKIDPVVNGITDMHKFAPVTEITTKKPTVTMLSHLWLAKDIKTALLAADIIINKWGFDDYVLDIYGALNKAPIYSSECQELIATKGLAPQVTLRGTADPTKVLATTWLFLNSSVSEGLPLALGEAALTGAPVVATDVGASLRVLTDPDTGERYSEVVAPNDPYSLARAQVNILAMLGEWSKFADDNPNEPAPALPFEPTPEDVKRITQRMYDKSDHRRALGMKARTIVQKSFSGARYLREHEQMLWIGKARWEALDLEILPAVSATMEQKSDKQLEKMAHPKTPWLRGRDRASGATSFTSIYSELNVQSSRQS</sequence>
<evidence type="ECO:0000256" key="1">
    <source>
        <dbReference type="SAM" id="MobiDB-lite"/>
    </source>
</evidence>
<dbReference type="SUPFAM" id="SSF53756">
    <property type="entry name" value="UDP-Glycosyltransferase/glycogen phosphorylase"/>
    <property type="match status" value="1"/>
</dbReference>
<dbReference type="GeneID" id="54417649"/>
<feature type="transmembrane region" description="Helical" evidence="2">
    <location>
        <begin position="1035"/>
        <end position="1054"/>
    </location>
</feature>
<evidence type="ECO:0000313" key="5">
    <source>
        <dbReference type="RefSeq" id="XP_033533787.1"/>
    </source>
</evidence>
<feature type="transmembrane region" description="Helical" evidence="2">
    <location>
        <begin position="1402"/>
        <end position="1427"/>
    </location>
</feature>
<keyword evidence="2" id="KW-0472">Membrane</keyword>
<keyword evidence="2" id="KW-0812">Transmembrane</keyword>
<reference evidence="5" key="2">
    <citation type="submission" date="2020-04" db="EMBL/GenBank/DDBJ databases">
        <authorList>
            <consortium name="NCBI Genome Project"/>
        </authorList>
    </citation>
    <scope>NUCLEOTIDE SEQUENCE</scope>
    <source>
        <strain evidence="5">CBS 781.70</strain>
    </source>
</reference>
<feature type="region of interest" description="Disordered" evidence="1">
    <location>
        <begin position="2812"/>
        <end position="2835"/>
    </location>
</feature>
<organism evidence="3">
    <name type="scientific">Eremomyces bilateralis CBS 781.70</name>
    <dbReference type="NCBI Taxonomy" id="1392243"/>
    <lineage>
        <taxon>Eukaryota</taxon>
        <taxon>Fungi</taxon>
        <taxon>Dikarya</taxon>
        <taxon>Ascomycota</taxon>
        <taxon>Pezizomycotina</taxon>
        <taxon>Dothideomycetes</taxon>
        <taxon>Dothideomycetes incertae sedis</taxon>
        <taxon>Eremomycetales</taxon>
        <taxon>Eremomycetaceae</taxon>
        <taxon>Eremomyces</taxon>
    </lineage>
</organism>
<evidence type="ECO:0000256" key="2">
    <source>
        <dbReference type="SAM" id="Phobius"/>
    </source>
</evidence>
<dbReference type="Proteomes" id="UP000504638">
    <property type="component" value="Unplaced"/>
</dbReference>
<feature type="transmembrane region" description="Helical" evidence="2">
    <location>
        <begin position="20"/>
        <end position="46"/>
    </location>
</feature>
<feature type="transmembrane region" description="Helical" evidence="2">
    <location>
        <begin position="933"/>
        <end position="958"/>
    </location>
</feature>
<feature type="transmembrane region" description="Helical" evidence="2">
    <location>
        <begin position="893"/>
        <end position="913"/>
    </location>
</feature>
<dbReference type="EMBL" id="ML975158">
    <property type="protein sequence ID" value="KAF1812156.1"/>
    <property type="molecule type" value="Genomic_DNA"/>
</dbReference>
<dbReference type="Pfam" id="PF13692">
    <property type="entry name" value="Glyco_trans_1_4"/>
    <property type="match status" value="1"/>
</dbReference>
<feature type="transmembrane region" description="Helical" evidence="2">
    <location>
        <begin position="970"/>
        <end position="994"/>
    </location>
</feature>
<proteinExistence type="predicted"/>
<accession>A0A6G1G2K4</accession>
<protein>
    <recommendedName>
        <fullName evidence="6">Glycosyltransferase family 4 protein</fullName>
    </recommendedName>
</protein>